<accession>I3TFV0</accession>
<reference evidence="1 2" key="1">
    <citation type="journal article" date="2012" name="J. Bacteriol.">
        <title>Complete genome sequence of the hyperthermophilic cellulolytic Crenarchaeon 'Thermogladius cellulolyticus' 1633.</title>
        <authorList>
            <person name="Mardanov A.V."/>
            <person name="Kochetkova T.V."/>
            <person name="Beletsky A.V."/>
            <person name="Bonch-Osmolovskaya E.A."/>
            <person name="Ravin N.V."/>
            <person name="Skryabin K.G."/>
        </authorList>
    </citation>
    <scope>NUCLEOTIDE SEQUENCE [LARGE SCALE GENOMIC DNA]</scope>
    <source>
        <strain evidence="2">DSM 22663 / VKM B-2946 / 1633</strain>
    </source>
</reference>
<protein>
    <submittedName>
        <fullName evidence="1">Uncharacterized protein</fullName>
    </submittedName>
</protein>
<keyword evidence="2" id="KW-1185">Reference proteome</keyword>
<dbReference type="Proteomes" id="UP000005270">
    <property type="component" value="Chromosome"/>
</dbReference>
<dbReference type="EMBL" id="CP003531">
    <property type="protein sequence ID" value="AFK51638.1"/>
    <property type="molecule type" value="Genomic_DNA"/>
</dbReference>
<proteinExistence type="predicted"/>
<organism evidence="1 2">
    <name type="scientific">Thermogladius calderae (strain DSM 22663 / VKM B-2946 / 1633)</name>
    <dbReference type="NCBI Taxonomy" id="1184251"/>
    <lineage>
        <taxon>Archaea</taxon>
        <taxon>Thermoproteota</taxon>
        <taxon>Thermoprotei</taxon>
        <taxon>Desulfurococcales</taxon>
        <taxon>Desulfurococcaceae</taxon>
        <taxon>Thermogladius</taxon>
    </lineage>
</organism>
<dbReference type="InParanoid" id="I3TFV0"/>
<evidence type="ECO:0000313" key="2">
    <source>
        <dbReference type="Proteomes" id="UP000005270"/>
    </source>
</evidence>
<dbReference type="KEGG" id="thg:TCELL_1215"/>
<dbReference type="eggNOG" id="arCOG08850">
    <property type="taxonomic scope" value="Archaea"/>
</dbReference>
<dbReference type="HOGENOM" id="CLU_190404_0_0_2"/>
<dbReference type="STRING" id="1184251.TCELL_1215"/>
<evidence type="ECO:0000313" key="1">
    <source>
        <dbReference type="EMBL" id="AFK51638.1"/>
    </source>
</evidence>
<gene>
    <name evidence="1" type="ordered locus">TCELL_1215</name>
</gene>
<dbReference type="AlphaFoldDB" id="I3TFV0"/>
<name>I3TFV0_THEC1</name>
<sequence>MAAVGKVVLYLYPMFEEYAVKAFYYSDEGRLAETWEFKEVKNVVITAKQVSLSRQLAKEPLAIVVDVERPVVEFKGGVLKIAGGGRE</sequence>